<dbReference type="Pfam" id="PF22942">
    <property type="entry name" value="DUF7025"/>
    <property type="match status" value="1"/>
</dbReference>
<dbReference type="PANTHER" id="PTHR46411">
    <property type="entry name" value="FAMILY ATPASE, PUTATIVE-RELATED"/>
    <property type="match status" value="1"/>
</dbReference>
<evidence type="ECO:0000259" key="1">
    <source>
        <dbReference type="SMART" id="SM00382"/>
    </source>
</evidence>
<organism evidence="2 3">
    <name type="scientific">Eutypa lata (strain UCR-EL1)</name>
    <name type="common">Grapevine dieback disease fungus</name>
    <name type="synonym">Eutypa armeniacae</name>
    <dbReference type="NCBI Taxonomy" id="1287681"/>
    <lineage>
        <taxon>Eukaryota</taxon>
        <taxon>Fungi</taxon>
        <taxon>Dikarya</taxon>
        <taxon>Ascomycota</taxon>
        <taxon>Pezizomycotina</taxon>
        <taxon>Sordariomycetes</taxon>
        <taxon>Xylariomycetidae</taxon>
        <taxon>Xylariales</taxon>
        <taxon>Diatrypaceae</taxon>
        <taxon>Eutypa</taxon>
    </lineage>
</organism>
<dbReference type="InterPro" id="IPR027417">
    <property type="entry name" value="P-loop_NTPase"/>
</dbReference>
<dbReference type="eggNOG" id="KOG0742">
    <property type="taxonomic scope" value="Eukaryota"/>
</dbReference>
<dbReference type="Gene3D" id="3.40.50.300">
    <property type="entry name" value="P-loop containing nucleotide triphosphate hydrolases"/>
    <property type="match status" value="1"/>
</dbReference>
<dbReference type="Pfam" id="PF00004">
    <property type="entry name" value="AAA"/>
    <property type="match status" value="1"/>
</dbReference>
<dbReference type="OrthoDB" id="10042665at2759"/>
<dbReference type="GO" id="GO:0016887">
    <property type="term" value="F:ATP hydrolysis activity"/>
    <property type="evidence" value="ECO:0007669"/>
    <property type="project" value="InterPro"/>
</dbReference>
<dbReference type="InterPro" id="IPR056599">
    <property type="entry name" value="AAA_lid_fung"/>
</dbReference>
<dbReference type="KEGG" id="ela:UCREL1_10537"/>
<dbReference type="GO" id="GO:0005524">
    <property type="term" value="F:ATP binding"/>
    <property type="evidence" value="ECO:0007669"/>
    <property type="project" value="InterPro"/>
</dbReference>
<gene>
    <name evidence="2" type="ORF">UCREL1_10537</name>
</gene>
<dbReference type="SMART" id="SM00382">
    <property type="entry name" value="AAA"/>
    <property type="match status" value="1"/>
</dbReference>
<keyword evidence="3" id="KW-1185">Reference proteome</keyword>
<proteinExistence type="predicted"/>
<feature type="domain" description="AAA+ ATPase" evidence="1">
    <location>
        <begin position="341"/>
        <end position="459"/>
    </location>
</feature>
<reference evidence="3" key="1">
    <citation type="journal article" date="2013" name="Genome Announc.">
        <title>Draft genome sequence of the grapevine dieback fungus Eutypa lata UCR-EL1.</title>
        <authorList>
            <person name="Blanco-Ulate B."/>
            <person name="Rolshausen P.E."/>
            <person name="Cantu D."/>
        </authorList>
    </citation>
    <scope>NUCLEOTIDE SEQUENCE [LARGE SCALE GENOMIC DNA]</scope>
    <source>
        <strain evidence="3">UCR-EL1</strain>
    </source>
</reference>
<dbReference type="SUPFAM" id="SSF52540">
    <property type="entry name" value="P-loop containing nucleoside triphosphate hydrolases"/>
    <property type="match status" value="1"/>
</dbReference>
<dbReference type="AlphaFoldDB" id="M7SEA0"/>
<dbReference type="HOGENOM" id="CLU_004471_2_3_1"/>
<dbReference type="OMA" id="IDCFHLD"/>
<accession>M7SEA0</accession>
<dbReference type="Pfam" id="PF23232">
    <property type="entry name" value="AAA_lid_13"/>
    <property type="match status" value="1"/>
</dbReference>
<evidence type="ECO:0000313" key="3">
    <source>
        <dbReference type="Proteomes" id="UP000012174"/>
    </source>
</evidence>
<dbReference type="InterPro" id="IPR003593">
    <property type="entry name" value="AAA+_ATPase"/>
</dbReference>
<protein>
    <submittedName>
        <fullName evidence="2">Putative aaa family atpase protein</fullName>
    </submittedName>
</protein>
<name>M7SEA0_EUTLA</name>
<sequence>MDQYLGRQMRLKHDLNPTVTKVTFNDLWYIFKPGYEVRTPGESQIQLYRVVKVTGGRMTRPKKDAEELDASQKLKEEGYSGGSFIIECFYFHFDGTRFGPVNATFQIRKFEGERGVKSLPIVPLVCYANAGNIRKKLEERGDKFAKLSNPKATAHRKYKGLTLDKNQEQVDSEVIIDFELAFIQNTENKPVLGFEGRLVTDDLAGEIQWSGISAACSNPGCCGNDITFEDYQVDEHERRAFNYKGLVDTSIEDARELKPEHKVLLPPLVYGFVLRTRRWATFDIDLLGDPEYGDGWKHLVIDDPIKNTVLALVKNHERTVGSQARIEEAMASVDLVQGKGRGLILLLHGEPGVGKTSTAECVAAQTKRPLFPITCGDIGDRAETVEANLEKSFQLAHKWGIFLSERTQDDIQRNAIVSVFLRTLEYYSGILFLTTNRVGQIDRAFKSRIHLSLLYKKLNRDRTIKIWENNIIRVDSEVTSDGRRIQCRRTDIIDFAKKHYDELEASDDLIVWNGRQIRNAFQTAIAIAAYEQARSIEGTEQDSKPASSDKCDVILGSAEFEQVAKSAIEFDKYLKSVSQMTDVVLAKTSGHRDDEGVLLV</sequence>
<dbReference type="InterPro" id="IPR003959">
    <property type="entry name" value="ATPase_AAA_core"/>
</dbReference>
<evidence type="ECO:0000313" key="2">
    <source>
        <dbReference type="EMBL" id="EMR62523.1"/>
    </source>
</evidence>
<dbReference type="PANTHER" id="PTHR46411:SF2">
    <property type="entry name" value="AAA+ ATPASE DOMAIN-CONTAINING PROTEIN"/>
    <property type="match status" value="1"/>
</dbReference>
<dbReference type="EMBL" id="KB707421">
    <property type="protein sequence ID" value="EMR62523.1"/>
    <property type="molecule type" value="Genomic_DNA"/>
</dbReference>
<dbReference type="Proteomes" id="UP000012174">
    <property type="component" value="Unassembled WGS sequence"/>
</dbReference>
<dbReference type="InterPro" id="IPR054289">
    <property type="entry name" value="DUF7025"/>
</dbReference>